<reference evidence="4" key="1">
    <citation type="journal article" date="2019" name="Int. J. Syst. Evol. Microbiol.">
        <title>The Global Catalogue of Microorganisms (GCM) 10K type strain sequencing project: providing services to taxonomists for standard genome sequencing and annotation.</title>
        <authorList>
            <consortium name="The Broad Institute Genomics Platform"/>
            <consortium name="The Broad Institute Genome Sequencing Center for Infectious Disease"/>
            <person name="Wu L."/>
            <person name="Ma J."/>
        </authorList>
    </citation>
    <scope>NUCLEOTIDE SEQUENCE [LARGE SCALE GENOMIC DNA]</scope>
    <source>
        <strain evidence="4">JCM 17938</strain>
    </source>
</reference>
<evidence type="ECO:0000256" key="1">
    <source>
        <dbReference type="SAM" id="SignalP"/>
    </source>
</evidence>
<protein>
    <recommendedName>
        <fullName evidence="2">Bacterial toxin 44 domain-containing protein</fullName>
    </recommendedName>
</protein>
<keyword evidence="1" id="KW-0732">Signal</keyword>
<organism evidence="3 4">
    <name type="scientific">Actinoallomurus liliacearum</name>
    <dbReference type="NCBI Taxonomy" id="1080073"/>
    <lineage>
        <taxon>Bacteria</taxon>
        <taxon>Bacillati</taxon>
        <taxon>Actinomycetota</taxon>
        <taxon>Actinomycetes</taxon>
        <taxon>Streptosporangiales</taxon>
        <taxon>Thermomonosporaceae</taxon>
        <taxon>Actinoallomurus</taxon>
    </lineage>
</organism>
<evidence type="ECO:0000313" key="3">
    <source>
        <dbReference type="EMBL" id="GAA4613562.1"/>
    </source>
</evidence>
<dbReference type="Proteomes" id="UP001500212">
    <property type="component" value="Unassembled WGS sequence"/>
</dbReference>
<gene>
    <name evidence="3" type="ORF">GCM10023195_58760</name>
</gene>
<evidence type="ECO:0000313" key="4">
    <source>
        <dbReference type="Proteomes" id="UP001500212"/>
    </source>
</evidence>
<dbReference type="EMBL" id="BAABHJ010000023">
    <property type="protein sequence ID" value="GAA4613562.1"/>
    <property type="molecule type" value="Genomic_DNA"/>
</dbReference>
<feature type="chain" id="PRO_5047399873" description="Bacterial toxin 44 domain-containing protein" evidence="1">
    <location>
        <begin position="43"/>
        <end position="316"/>
    </location>
</feature>
<sequence length="316" mass="33744">MKRLPAPTTRTPLRRLVLALAITITTTLAMSVTALGTQPAHAQPDAPAGELRLSEDGFTADETGFAYIVDYIWREMTQNATSDRIDTIKTELGTNPDPTPALTSFGALVCPNCEWDHKPKLAAMYRLQDGTGLFSDVPGTDVRVNYDVWSNIHYGYVGMAAGFDETTAQDTQQKIDNNDPADNLSVQVGIGLYKKAKPDRLTRDDLAQAVTRAATDRTDAWVADGFHVRPRLTAGQTLPYVIATADGTVVSNPSPLGPTALTAIGPFDVGDKGLVYCADGTGSDAGWYRVRIHGHAGYVKAGALSLVKGGHAVPAC</sequence>
<comment type="caution">
    <text evidence="3">The sequence shown here is derived from an EMBL/GenBank/DDBJ whole genome shotgun (WGS) entry which is preliminary data.</text>
</comment>
<dbReference type="Pfam" id="PF15607">
    <property type="entry name" value="Ntox44"/>
    <property type="match status" value="1"/>
</dbReference>
<feature type="domain" description="Bacterial toxin 44" evidence="2">
    <location>
        <begin position="109"/>
        <end position="194"/>
    </location>
</feature>
<name>A0ABP8TSH8_9ACTN</name>
<keyword evidence="4" id="KW-1185">Reference proteome</keyword>
<dbReference type="RefSeq" id="WP_345361559.1">
    <property type="nucleotide sequence ID" value="NZ_BAABHJ010000023.1"/>
</dbReference>
<feature type="signal peptide" evidence="1">
    <location>
        <begin position="1"/>
        <end position="42"/>
    </location>
</feature>
<accession>A0ABP8TSH8</accession>
<proteinExistence type="predicted"/>
<dbReference type="InterPro" id="IPR028946">
    <property type="entry name" value="Ntox44"/>
</dbReference>
<evidence type="ECO:0000259" key="2">
    <source>
        <dbReference type="Pfam" id="PF15607"/>
    </source>
</evidence>